<keyword evidence="1" id="KW-0472">Membrane</keyword>
<evidence type="ECO:0000256" key="1">
    <source>
        <dbReference type="SAM" id="Phobius"/>
    </source>
</evidence>
<dbReference type="Pfam" id="PF11158">
    <property type="entry name" value="DUF2938"/>
    <property type="match status" value="1"/>
</dbReference>
<protein>
    <recommendedName>
        <fullName evidence="4">DUF2938 domain-containing protein</fullName>
    </recommendedName>
</protein>
<dbReference type="Proteomes" id="UP000184287">
    <property type="component" value="Unassembled WGS sequence"/>
</dbReference>
<dbReference type="RefSeq" id="WP_073232974.1">
    <property type="nucleotide sequence ID" value="NZ_FQUQ01000004.1"/>
</dbReference>
<evidence type="ECO:0000313" key="3">
    <source>
        <dbReference type="Proteomes" id="UP000184287"/>
    </source>
</evidence>
<gene>
    <name evidence="2" type="ORF">SAMN04488522_104253</name>
</gene>
<accession>A0A1M5GK04</accession>
<proteinExistence type="predicted"/>
<feature type="transmembrane region" description="Helical" evidence="1">
    <location>
        <begin position="75"/>
        <end position="96"/>
    </location>
</feature>
<keyword evidence="1" id="KW-0812">Transmembrane</keyword>
<feature type="transmembrane region" description="Helical" evidence="1">
    <location>
        <begin position="6"/>
        <end position="28"/>
    </location>
</feature>
<dbReference type="AlphaFoldDB" id="A0A1M5GK04"/>
<dbReference type="InterPro" id="IPR021329">
    <property type="entry name" value="DUF2938"/>
</dbReference>
<feature type="transmembrane region" description="Helical" evidence="1">
    <location>
        <begin position="102"/>
        <end position="126"/>
    </location>
</feature>
<evidence type="ECO:0000313" key="2">
    <source>
        <dbReference type="EMBL" id="SHG04090.1"/>
    </source>
</evidence>
<dbReference type="STRING" id="288992.SAMN04488522_104253"/>
<keyword evidence="3" id="KW-1185">Reference proteome</keyword>
<dbReference type="OrthoDB" id="9812539at2"/>
<dbReference type="EMBL" id="FQUQ01000004">
    <property type="protein sequence ID" value="SHG04090.1"/>
    <property type="molecule type" value="Genomic_DNA"/>
</dbReference>
<reference evidence="3" key="1">
    <citation type="submission" date="2016-11" db="EMBL/GenBank/DDBJ databases">
        <authorList>
            <person name="Varghese N."/>
            <person name="Submissions S."/>
        </authorList>
    </citation>
    <scope>NUCLEOTIDE SEQUENCE [LARGE SCALE GENOMIC DNA]</scope>
    <source>
        <strain evidence="3">DSM 16990</strain>
    </source>
</reference>
<evidence type="ECO:0008006" key="4">
    <source>
        <dbReference type="Google" id="ProtNLM"/>
    </source>
</evidence>
<organism evidence="2 3">
    <name type="scientific">Pedobacter caeni</name>
    <dbReference type="NCBI Taxonomy" id="288992"/>
    <lineage>
        <taxon>Bacteria</taxon>
        <taxon>Pseudomonadati</taxon>
        <taxon>Bacteroidota</taxon>
        <taxon>Sphingobacteriia</taxon>
        <taxon>Sphingobacteriales</taxon>
        <taxon>Sphingobacteriaceae</taxon>
        <taxon>Pedobacter</taxon>
    </lineage>
</organism>
<feature type="transmembrane region" description="Helical" evidence="1">
    <location>
        <begin position="147"/>
        <end position="165"/>
    </location>
</feature>
<sequence>MNTYLELVIFSLIIGVGATIVMDIYAVIIKRFFNIASLDYRIVGRWIGHFKNGVFSHKNILQTAPIKNERALGWLAHYLIGISFAFLLLLIWGTGYAYQPTFWPAITIGLLTTIAPWFMMQPAFGFGIAASKTPNPALARFRSLKAHAIYGIGLYLAALLLSIALS</sequence>
<keyword evidence="1" id="KW-1133">Transmembrane helix</keyword>
<name>A0A1M5GK04_9SPHI</name>